<keyword evidence="4" id="KW-0442">Lipid degradation</keyword>
<dbReference type="AlphaFoldDB" id="A0A2G0CJE8"/>
<dbReference type="UniPathway" id="UPA00659"/>
<gene>
    <name evidence="13" type="ORF">CGL56_03365</name>
</gene>
<evidence type="ECO:0000313" key="13">
    <source>
        <dbReference type="EMBL" id="PHL00093.1"/>
    </source>
</evidence>
<keyword evidence="8" id="KW-0456">Lyase</keyword>
<evidence type="ECO:0000259" key="11">
    <source>
        <dbReference type="Pfam" id="PF00725"/>
    </source>
</evidence>
<accession>A0A2G0CJE8</accession>
<evidence type="ECO:0000256" key="7">
    <source>
        <dbReference type="ARBA" id="ARBA00023098"/>
    </source>
</evidence>
<organism evidence="13 14">
    <name type="scientific">Neolewinella marina</name>
    <dbReference type="NCBI Taxonomy" id="438751"/>
    <lineage>
        <taxon>Bacteria</taxon>
        <taxon>Pseudomonadati</taxon>
        <taxon>Bacteroidota</taxon>
        <taxon>Saprospiria</taxon>
        <taxon>Saprospirales</taxon>
        <taxon>Lewinellaceae</taxon>
        <taxon>Neolewinella</taxon>
    </lineage>
</organism>
<dbReference type="InterPro" id="IPR008927">
    <property type="entry name" value="6-PGluconate_DH-like_C_sf"/>
</dbReference>
<dbReference type="InterPro" id="IPR001753">
    <property type="entry name" value="Enoyl-CoA_hydra/iso"/>
</dbReference>
<comment type="similarity">
    <text evidence="2">In the central section; belongs to the 3-hydroxyacyl-CoA dehydrogenase family.</text>
</comment>
<protein>
    <submittedName>
        <fullName evidence="13">3-hydroxybutyryl-CoA epimerase</fullName>
    </submittedName>
</protein>
<feature type="domain" description="3-hydroxyacyl-CoA dehydrogenase C-terminal" evidence="11">
    <location>
        <begin position="496"/>
        <end position="593"/>
    </location>
</feature>
<comment type="caution">
    <text evidence="13">The sequence shown here is derived from an EMBL/GenBank/DDBJ whole genome shotgun (WGS) entry which is preliminary data.</text>
</comment>
<dbReference type="InterPro" id="IPR029045">
    <property type="entry name" value="ClpP/crotonase-like_dom_sf"/>
</dbReference>
<dbReference type="GO" id="GO:0004300">
    <property type="term" value="F:enoyl-CoA hydratase activity"/>
    <property type="evidence" value="ECO:0007669"/>
    <property type="project" value="TreeGrafter"/>
</dbReference>
<evidence type="ECO:0000256" key="3">
    <source>
        <dbReference type="ARBA" id="ARBA00022832"/>
    </source>
</evidence>
<dbReference type="OrthoDB" id="9771883at2"/>
<keyword evidence="9" id="KW-0511">Multifunctional enzyme</keyword>
<comment type="pathway">
    <text evidence="1">Lipid metabolism; fatty acid beta-oxidation.</text>
</comment>
<dbReference type="FunFam" id="3.40.50.720:FF:000009">
    <property type="entry name" value="Fatty oxidation complex, alpha subunit"/>
    <property type="match status" value="1"/>
</dbReference>
<evidence type="ECO:0000256" key="4">
    <source>
        <dbReference type="ARBA" id="ARBA00022963"/>
    </source>
</evidence>
<keyword evidence="3" id="KW-0276">Fatty acid metabolism</keyword>
<dbReference type="SUPFAM" id="SSF51735">
    <property type="entry name" value="NAD(P)-binding Rossmann-fold domains"/>
    <property type="match status" value="1"/>
</dbReference>
<evidence type="ECO:0000256" key="2">
    <source>
        <dbReference type="ARBA" id="ARBA00007005"/>
    </source>
</evidence>
<evidence type="ECO:0000313" key="14">
    <source>
        <dbReference type="Proteomes" id="UP000226437"/>
    </source>
</evidence>
<dbReference type="SUPFAM" id="SSF52096">
    <property type="entry name" value="ClpP/crotonase"/>
    <property type="match status" value="1"/>
</dbReference>
<evidence type="ECO:0000256" key="5">
    <source>
        <dbReference type="ARBA" id="ARBA00023002"/>
    </source>
</evidence>
<dbReference type="CDD" id="cd06558">
    <property type="entry name" value="crotonase-like"/>
    <property type="match status" value="1"/>
</dbReference>
<dbReference type="Gene3D" id="3.90.226.10">
    <property type="entry name" value="2-enoyl-CoA Hydratase, Chain A, domain 1"/>
    <property type="match status" value="1"/>
</dbReference>
<evidence type="ECO:0000259" key="12">
    <source>
        <dbReference type="Pfam" id="PF02737"/>
    </source>
</evidence>
<dbReference type="PANTHER" id="PTHR43612:SF3">
    <property type="entry name" value="TRIFUNCTIONAL ENZYME SUBUNIT ALPHA, MITOCHONDRIAL"/>
    <property type="match status" value="1"/>
</dbReference>
<reference evidence="13 14" key="1">
    <citation type="submission" date="2017-10" db="EMBL/GenBank/DDBJ databases">
        <title>The draft genome sequence of Lewinella marina KCTC 32374.</title>
        <authorList>
            <person name="Wang K."/>
        </authorList>
    </citation>
    <scope>NUCLEOTIDE SEQUENCE [LARGE SCALE GENOMIC DNA]</scope>
    <source>
        <strain evidence="13 14">MKG-38</strain>
    </source>
</reference>
<sequence length="713" mass="80070">MIHYRKDTDNIVTLILDMSGRSGNLLNHEIVAAFAPVIHHLKQEKAAGKLNGVIITSAKKDFLESGDLDYLYRLNDPAKAYEAAQQLKQFLRDVEVPGVPVAAAINGDALGTGFELTLACHYRIVLADSELRLGHPEVKIGLIPSGGAIIRLMWLLGIERAYPLLLEGRRYSPQEALKVGLIDELANTREEMLIRAKQWLLKHHDVRRTWDDPDGDIPGGTAADPNLGHRIRLLTARLSAKTNDLYPAKRAIIDLLAEASKLDFATAYRLDSRYYARVATDPVTKNMISTFWFDKQAVRGGVGRPKGYGKFRARRVGVIGAGMMGSGIAFLCLRNGLDVVLKDVSQPIADRGKEYVAEKIDEYTERGTFQPEDREKLLSRITTTNSSHLFKDCDIVVEAVFENKSVKTKVTREAEEHLDEYSIFATNTLSIPITELGKESLRPENYVGLHFFSPAERTSVVEVVVGDQTSDETVARAFDFAIAIRKLPVVVKDSWGFFAARVLNTYILEGVTMLREGYPAALIENMGKQAGMKKGPLAMADELGLKLVLRYEQQAAEHYGKRYKQHPAVPALTKMREELERSGKSKRVGFYDYDVEGVARLWPGLAEHFPVTKDDYNRKRMKDRFLFAQVIEAGWCLQEKVIGHIEAANLASVYGWGFPGYTGGVMRYIYSCGKDNFLERCGELKERYGQRFTVPRYLRELDADTLIPRSLSR</sequence>
<dbReference type="Pfam" id="PF02737">
    <property type="entry name" value="3HCDH_N"/>
    <property type="match status" value="1"/>
</dbReference>
<dbReference type="GO" id="GO:0070403">
    <property type="term" value="F:NAD+ binding"/>
    <property type="evidence" value="ECO:0007669"/>
    <property type="project" value="InterPro"/>
</dbReference>
<proteinExistence type="inferred from homology"/>
<dbReference type="GO" id="GO:0006635">
    <property type="term" value="P:fatty acid beta-oxidation"/>
    <property type="evidence" value="ECO:0007669"/>
    <property type="project" value="UniProtKB-UniPathway"/>
</dbReference>
<dbReference type="Proteomes" id="UP000226437">
    <property type="component" value="Unassembled WGS sequence"/>
</dbReference>
<dbReference type="GO" id="GO:0016509">
    <property type="term" value="F:long-chain (3S)-3-hydroxyacyl-CoA dehydrogenase (NAD+) activity"/>
    <property type="evidence" value="ECO:0007669"/>
    <property type="project" value="TreeGrafter"/>
</dbReference>
<evidence type="ECO:0000256" key="9">
    <source>
        <dbReference type="ARBA" id="ARBA00023268"/>
    </source>
</evidence>
<comment type="catalytic activity">
    <reaction evidence="10">
        <text>a (3S)-3-hydroxyacyl-CoA + NAD(+) = a 3-oxoacyl-CoA + NADH + H(+)</text>
        <dbReference type="Rhea" id="RHEA:22432"/>
        <dbReference type="ChEBI" id="CHEBI:15378"/>
        <dbReference type="ChEBI" id="CHEBI:57318"/>
        <dbReference type="ChEBI" id="CHEBI:57540"/>
        <dbReference type="ChEBI" id="CHEBI:57945"/>
        <dbReference type="ChEBI" id="CHEBI:90726"/>
        <dbReference type="EC" id="1.1.1.35"/>
    </reaction>
</comment>
<keyword evidence="6" id="KW-0520">NAD</keyword>
<dbReference type="InterPro" id="IPR006176">
    <property type="entry name" value="3-OHacyl-CoA_DH_NAD-bd"/>
</dbReference>
<dbReference type="InterPro" id="IPR036291">
    <property type="entry name" value="NAD(P)-bd_dom_sf"/>
</dbReference>
<evidence type="ECO:0000256" key="6">
    <source>
        <dbReference type="ARBA" id="ARBA00023027"/>
    </source>
</evidence>
<feature type="domain" description="3-hydroxyacyl-CoA dehydrogenase NAD binding" evidence="12">
    <location>
        <begin position="316"/>
        <end position="493"/>
    </location>
</feature>
<keyword evidence="14" id="KW-1185">Reference proteome</keyword>
<dbReference type="Pfam" id="PF00378">
    <property type="entry name" value="ECH_1"/>
    <property type="match status" value="1"/>
</dbReference>
<dbReference type="RefSeq" id="WP_099105071.1">
    <property type="nucleotide sequence ID" value="NZ_JAATJF010000001.1"/>
</dbReference>
<dbReference type="Pfam" id="PF00725">
    <property type="entry name" value="3HCDH"/>
    <property type="match status" value="1"/>
</dbReference>
<keyword evidence="5" id="KW-0560">Oxidoreductase</keyword>
<dbReference type="Gene3D" id="3.40.50.720">
    <property type="entry name" value="NAD(P)-binding Rossmann-like Domain"/>
    <property type="match status" value="1"/>
</dbReference>
<evidence type="ECO:0000256" key="1">
    <source>
        <dbReference type="ARBA" id="ARBA00005005"/>
    </source>
</evidence>
<dbReference type="InterPro" id="IPR050136">
    <property type="entry name" value="FA_oxidation_alpha_subunit"/>
</dbReference>
<dbReference type="PANTHER" id="PTHR43612">
    <property type="entry name" value="TRIFUNCTIONAL ENZYME SUBUNIT ALPHA"/>
    <property type="match status" value="1"/>
</dbReference>
<evidence type="ECO:0000256" key="8">
    <source>
        <dbReference type="ARBA" id="ARBA00023239"/>
    </source>
</evidence>
<dbReference type="InterPro" id="IPR006108">
    <property type="entry name" value="3HC_DH_C"/>
</dbReference>
<keyword evidence="7" id="KW-0443">Lipid metabolism</keyword>
<dbReference type="Gene3D" id="1.10.1040.50">
    <property type="match status" value="1"/>
</dbReference>
<dbReference type="SUPFAM" id="SSF48179">
    <property type="entry name" value="6-phosphogluconate dehydrogenase C-terminal domain-like"/>
    <property type="match status" value="2"/>
</dbReference>
<name>A0A2G0CJE8_9BACT</name>
<dbReference type="EMBL" id="PDLO01000001">
    <property type="protein sequence ID" value="PHL00093.1"/>
    <property type="molecule type" value="Genomic_DNA"/>
</dbReference>
<evidence type="ECO:0000256" key="10">
    <source>
        <dbReference type="ARBA" id="ARBA00049556"/>
    </source>
</evidence>